<dbReference type="SUPFAM" id="SSF54292">
    <property type="entry name" value="2Fe-2S ferredoxin-like"/>
    <property type="match status" value="1"/>
</dbReference>
<keyword evidence="3" id="KW-1185">Reference proteome</keyword>
<dbReference type="Proteomes" id="UP000246352">
    <property type="component" value="Unassembled WGS sequence"/>
</dbReference>
<dbReference type="EMBL" id="QGTR01000002">
    <property type="protein sequence ID" value="PWW01944.1"/>
    <property type="molecule type" value="Genomic_DNA"/>
</dbReference>
<sequence length="113" mass="12448">MNKLTTSFSAPFPLFRPIGDEPAEILLELDGKPLAARATDTVASLLLRHIAPETYRHSAVAGEPRAPLCLMGVCFECLIEIDGQKNQQGCLVRVRDGMRVRRQIREGGCDEQA</sequence>
<dbReference type="Gene3D" id="3.10.20.440">
    <property type="entry name" value="2Fe-2S iron-sulphur cluster binding domain, sarcosine oxidase, alpha subunit, N-terminal domain"/>
    <property type="match status" value="1"/>
</dbReference>
<protein>
    <submittedName>
        <fullName evidence="2">2Fe-2S iron-sulfur cluster protein</fullName>
    </submittedName>
</protein>
<organism evidence="2 3">
    <name type="scientific">Hoeflea marina</name>
    <dbReference type="NCBI Taxonomy" id="274592"/>
    <lineage>
        <taxon>Bacteria</taxon>
        <taxon>Pseudomonadati</taxon>
        <taxon>Pseudomonadota</taxon>
        <taxon>Alphaproteobacteria</taxon>
        <taxon>Hyphomicrobiales</taxon>
        <taxon>Rhizobiaceae</taxon>
        <taxon>Hoeflea</taxon>
    </lineage>
</organism>
<name>A0A317PSZ5_9HYPH</name>
<dbReference type="Pfam" id="PF13510">
    <property type="entry name" value="Fer2_4"/>
    <property type="match status" value="1"/>
</dbReference>
<accession>A0A317PSZ5</accession>
<evidence type="ECO:0000313" key="3">
    <source>
        <dbReference type="Proteomes" id="UP000246352"/>
    </source>
</evidence>
<evidence type="ECO:0000256" key="1">
    <source>
        <dbReference type="ARBA" id="ARBA00023002"/>
    </source>
</evidence>
<reference evidence="2 3" key="1">
    <citation type="submission" date="2018-05" db="EMBL/GenBank/DDBJ databases">
        <title>Genomic Encyclopedia of Type Strains, Phase IV (KMG-IV): sequencing the most valuable type-strain genomes for metagenomic binning, comparative biology and taxonomic classification.</title>
        <authorList>
            <person name="Goeker M."/>
        </authorList>
    </citation>
    <scope>NUCLEOTIDE SEQUENCE [LARGE SCALE GENOMIC DNA]</scope>
    <source>
        <strain evidence="2 3">DSM 16791</strain>
    </source>
</reference>
<evidence type="ECO:0000313" key="2">
    <source>
        <dbReference type="EMBL" id="PWW01944.1"/>
    </source>
</evidence>
<keyword evidence="1" id="KW-0560">Oxidoreductase</keyword>
<dbReference type="GO" id="GO:0051536">
    <property type="term" value="F:iron-sulfur cluster binding"/>
    <property type="evidence" value="ECO:0007669"/>
    <property type="project" value="InterPro"/>
</dbReference>
<comment type="caution">
    <text evidence="2">The sequence shown here is derived from an EMBL/GenBank/DDBJ whole genome shotgun (WGS) entry which is preliminary data.</text>
</comment>
<gene>
    <name evidence="2" type="ORF">DFR52_102609</name>
</gene>
<proteinExistence type="predicted"/>
<dbReference type="InterPro" id="IPR036010">
    <property type="entry name" value="2Fe-2S_ferredoxin-like_sf"/>
</dbReference>
<dbReference type="AlphaFoldDB" id="A0A317PSZ5"/>
<dbReference type="OrthoDB" id="573392at2"/>
<dbReference type="GO" id="GO:0016491">
    <property type="term" value="F:oxidoreductase activity"/>
    <property type="evidence" value="ECO:0007669"/>
    <property type="project" value="UniProtKB-KW"/>
</dbReference>
<dbReference type="RefSeq" id="WP_110031690.1">
    <property type="nucleotide sequence ID" value="NZ_QGTR01000002.1"/>
</dbReference>
<dbReference type="InterPro" id="IPR042204">
    <property type="entry name" value="2Fe-2S-bd_N"/>
</dbReference>